<evidence type="ECO:0000256" key="1">
    <source>
        <dbReference type="SAM" id="MobiDB-lite"/>
    </source>
</evidence>
<name>A0A4S4LU07_9AGAM</name>
<accession>A0A4S4LU07</accession>
<dbReference type="InterPro" id="IPR036866">
    <property type="entry name" value="RibonucZ/Hydroxyglut_hydro"/>
</dbReference>
<dbReference type="GO" id="GO:0006198">
    <property type="term" value="P:cAMP catabolic process"/>
    <property type="evidence" value="ECO:0007669"/>
    <property type="project" value="InterPro"/>
</dbReference>
<organism evidence="2 3">
    <name type="scientific">Bondarzewia mesenterica</name>
    <dbReference type="NCBI Taxonomy" id="1095465"/>
    <lineage>
        <taxon>Eukaryota</taxon>
        <taxon>Fungi</taxon>
        <taxon>Dikarya</taxon>
        <taxon>Basidiomycota</taxon>
        <taxon>Agaricomycotina</taxon>
        <taxon>Agaricomycetes</taxon>
        <taxon>Russulales</taxon>
        <taxon>Bondarzewiaceae</taxon>
        <taxon>Bondarzewia</taxon>
    </lineage>
</organism>
<dbReference type="GO" id="GO:0047555">
    <property type="term" value="F:3',5'-cyclic-GMP phosphodiesterase activity"/>
    <property type="evidence" value="ECO:0007669"/>
    <property type="project" value="TreeGrafter"/>
</dbReference>
<dbReference type="SUPFAM" id="SSF56281">
    <property type="entry name" value="Metallo-hydrolase/oxidoreductase"/>
    <property type="match status" value="1"/>
</dbReference>
<dbReference type="EMBL" id="SGPL01000185">
    <property type="protein sequence ID" value="THH15892.1"/>
    <property type="molecule type" value="Genomic_DNA"/>
</dbReference>
<gene>
    <name evidence="2" type="ORF">EW146_g4656</name>
</gene>
<dbReference type="GO" id="GO:0004115">
    <property type="term" value="F:3',5'-cyclic-AMP phosphodiesterase activity"/>
    <property type="evidence" value="ECO:0007669"/>
    <property type="project" value="InterPro"/>
</dbReference>
<feature type="region of interest" description="Disordered" evidence="1">
    <location>
        <begin position="273"/>
        <end position="317"/>
    </location>
</feature>
<dbReference type="InterPro" id="IPR000396">
    <property type="entry name" value="Pdiesterase2"/>
</dbReference>
<dbReference type="AlphaFoldDB" id="A0A4S4LU07"/>
<dbReference type="Pfam" id="PF02112">
    <property type="entry name" value="PDEase_II"/>
    <property type="match status" value="1"/>
</dbReference>
<reference evidence="2 3" key="1">
    <citation type="submission" date="2019-02" db="EMBL/GenBank/DDBJ databases">
        <title>Genome sequencing of the rare red list fungi Bondarzewia mesenterica.</title>
        <authorList>
            <person name="Buettner E."/>
            <person name="Kellner H."/>
        </authorList>
    </citation>
    <scope>NUCLEOTIDE SEQUENCE [LARGE SCALE GENOMIC DNA]</scope>
    <source>
        <strain evidence="2 3">DSM 108281</strain>
    </source>
</reference>
<protein>
    <recommendedName>
        <fullName evidence="4">3',5'-cyclic-nucleotide phosphodiesterase</fullName>
    </recommendedName>
</protein>
<dbReference type="CDD" id="cd07735">
    <property type="entry name" value="class_II_PDE_MBL-fold"/>
    <property type="match status" value="1"/>
</dbReference>
<evidence type="ECO:0000313" key="2">
    <source>
        <dbReference type="EMBL" id="THH15892.1"/>
    </source>
</evidence>
<dbReference type="GO" id="GO:1902660">
    <property type="term" value="P:negative regulation of glucose mediated signaling pathway"/>
    <property type="evidence" value="ECO:0007669"/>
    <property type="project" value="TreeGrafter"/>
</dbReference>
<comment type="caution">
    <text evidence="2">The sequence shown here is derived from an EMBL/GenBank/DDBJ whole genome shotgun (WGS) entry which is preliminary data.</text>
</comment>
<evidence type="ECO:0008006" key="4">
    <source>
        <dbReference type="Google" id="ProtNLM"/>
    </source>
</evidence>
<evidence type="ECO:0000313" key="3">
    <source>
        <dbReference type="Proteomes" id="UP000310158"/>
    </source>
</evidence>
<sequence>MPTFDLVVVGCGGGPFESNLSAYLLKPCDAVWEDGIIALEAGSGLGTLNQIMKQHPGLFNDSKDPLKPSRFSAYQIYSLIRCFLITHAHLDHVTGLVLSAGCLKGPRKRIHAARHVIENLEAVFSDRIWPKLASWSEKDDDHKLLYDPLKFTKTYRKIFRDVSVRMMPVTHGRNITTGVYESTAFFLRHDPSGQEFLFFGDVEPDSVSSRPFTLATWKAAAPKIPATLSALFIECSWPSGRSDELLYGHLCPEHLADELAALAMEVVRTRGSHKQAVTEEMGGASSNSRRKSERKSKDDSATEPKRKRQRPNPVEPEALRDALKGLRVYIIHCKDDLEGKYDRPIQRVVADQVRALVDAKGLGAEILSVEQGTHIGMLTKKFRCSDLKLCLHSDFFDSISTDICRADIIIAMPIVSFTTRPPQVIAHTKNMNVVKVYIIMCARFMPGGRRPGVEELDYDLRSGSVPPAEAGRKFKLYQLNSFENVSDDQEKKNNKTARYWEEKKMIF</sequence>
<keyword evidence="3" id="KW-1185">Reference proteome</keyword>
<dbReference type="PRINTS" id="PR00388">
    <property type="entry name" value="PDIESTERASE2"/>
</dbReference>
<feature type="compositionally biased region" description="Basic and acidic residues" evidence="1">
    <location>
        <begin position="295"/>
        <end position="304"/>
    </location>
</feature>
<dbReference type="PANTHER" id="PTHR28283">
    <property type="entry name" value="3',5'-CYCLIC-NUCLEOTIDE PHOSPHODIESTERASE 1"/>
    <property type="match status" value="1"/>
</dbReference>
<dbReference type="Gene3D" id="3.60.15.10">
    <property type="entry name" value="Ribonuclease Z/Hydroxyacylglutathione hydrolase-like"/>
    <property type="match status" value="1"/>
</dbReference>
<dbReference type="Proteomes" id="UP000310158">
    <property type="component" value="Unassembled WGS sequence"/>
</dbReference>
<proteinExistence type="predicted"/>
<dbReference type="PANTHER" id="PTHR28283:SF1">
    <property type="entry name" value="3',5'-CYCLIC-NUCLEOTIDE PHOSPHODIESTERASE 1"/>
    <property type="match status" value="1"/>
</dbReference>
<dbReference type="OrthoDB" id="258495at2759"/>